<dbReference type="InterPro" id="IPR010982">
    <property type="entry name" value="Lambda_DNA-bd_dom_sf"/>
</dbReference>
<reference evidence="3 4" key="1">
    <citation type="submission" date="2016-10" db="EMBL/GenBank/DDBJ databases">
        <authorList>
            <person name="de Groot N.N."/>
        </authorList>
    </citation>
    <scope>NUCLEOTIDE SEQUENCE [LARGE SCALE GENOMIC DNA]</scope>
    <source>
        <strain evidence="3 4">DSM 26424</strain>
    </source>
</reference>
<dbReference type="SMART" id="SM00530">
    <property type="entry name" value="HTH_XRE"/>
    <property type="match status" value="1"/>
</dbReference>
<evidence type="ECO:0000256" key="1">
    <source>
        <dbReference type="ARBA" id="ARBA00023125"/>
    </source>
</evidence>
<dbReference type="EMBL" id="FNEJ01000037">
    <property type="protein sequence ID" value="SDJ50107.1"/>
    <property type="molecule type" value="Genomic_DNA"/>
</dbReference>
<dbReference type="RefSeq" id="WP_207543696.1">
    <property type="nucleotide sequence ID" value="NZ_FNEJ01000037.1"/>
</dbReference>
<dbReference type="STRING" id="555512.SAMN04487993_103724"/>
<organism evidence="3 4">
    <name type="scientific">Salipiger marinus</name>
    <dbReference type="NCBI Taxonomy" id="555512"/>
    <lineage>
        <taxon>Bacteria</taxon>
        <taxon>Pseudomonadati</taxon>
        <taxon>Pseudomonadota</taxon>
        <taxon>Alphaproteobacteria</taxon>
        <taxon>Rhodobacterales</taxon>
        <taxon>Roseobacteraceae</taxon>
        <taxon>Salipiger</taxon>
    </lineage>
</organism>
<name>A0A1G8U8N4_9RHOB</name>
<evidence type="ECO:0000259" key="2">
    <source>
        <dbReference type="PROSITE" id="PS50943"/>
    </source>
</evidence>
<dbReference type="Proteomes" id="UP000199093">
    <property type="component" value="Unassembled WGS sequence"/>
</dbReference>
<dbReference type="CDD" id="cd00093">
    <property type="entry name" value="HTH_XRE"/>
    <property type="match status" value="1"/>
</dbReference>
<protein>
    <submittedName>
        <fullName evidence="3">Helix-turn-helix</fullName>
    </submittedName>
</protein>
<dbReference type="GO" id="GO:0003677">
    <property type="term" value="F:DNA binding"/>
    <property type="evidence" value="ECO:0007669"/>
    <property type="project" value="UniProtKB-KW"/>
</dbReference>
<dbReference type="AlphaFoldDB" id="A0A1G8U8N4"/>
<sequence>MTKSLRTEGHIALMQALVAARRDSGLTQQDLAERLGRSQSFVAKIELGERRVEVVELVEIAKILGVPTRQFIEPVEAALA</sequence>
<dbReference type="PANTHER" id="PTHR46797">
    <property type="entry name" value="HTH-TYPE TRANSCRIPTIONAL REGULATOR"/>
    <property type="match status" value="1"/>
</dbReference>
<dbReference type="SUPFAM" id="SSF47413">
    <property type="entry name" value="lambda repressor-like DNA-binding domains"/>
    <property type="match status" value="1"/>
</dbReference>
<dbReference type="InterPro" id="IPR050807">
    <property type="entry name" value="TransReg_Diox_bact_type"/>
</dbReference>
<evidence type="ECO:0000313" key="3">
    <source>
        <dbReference type="EMBL" id="SDJ50107.1"/>
    </source>
</evidence>
<dbReference type="InterPro" id="IPR001387">
    <property type="entry name" value="Cro/C1-type_HTH"/>
</dbReference>
<feature type="domain" description="HTH cro/C1-type" evidence="2">
    <location>
        <begin position="17"/>
        <end position="71"/>
    </location>
</feature>
<proteinExistence type="predicted"/>
<keyword evidence="4" id="KW-1185">Reference proteome</keyword>
<dbReference type="PANTHER" id="PTHR46797:SF1">
    <property type="entry name" value="METHYLPHOSPHONATE SYNTHASE"/>
    <property type="match status" value="1"/>
</dbReference>
<keyword evidence="1" id="KW-0238">DNA-binding</keyword>
<accession>A0A1G8U8N4</accession>
<gene>
    <name evidence="3" type="ORF">SAMN04487993_103724</name>
</gene>
<evidence type="ECO:0000313" key="4">
    <source>
        <dbReference type="Proteomes" id="UP000199093"/>
    </source>
</evidence>
<dbReference type="GO" id="GO:0005829">
    <property type="term" value="C:cytosol"/>
    <property type="evidence" value="ECO:0007669"/>
    <property type="project" value="TreeGrafter"/>
</dbReference>
<dbReference type="PROSITE" id="PS50943">
    <property type="entry name" value="HTH_CROC1"/>
    <property type="match status" value="1"/>
</dbReference>
<dbReference type="Gene3D" id="1.10.260.40">
    <property type="entry name" value="lambda repressor-like DNA-binding domains"/>
    <property type="match status" value="1"/>
</dbReference>
<dbReference type="Pfam" id="PF01381">
    <property type="entry name" value="HTH_3"/>
    <property type="match status" value="1"/>
</dbReference>
<dbReference type="GO" id="GO:0003700">
    <property type="term" value="F:DNA-binding transcription factor activity"/>
    <property type="evidence" value="ECO:0007669"/>
    <property type="project" value="TreeGrafter"/>
</dbReference>